<evidence type="ECO:0000313" key="3">
    <source>
        <dbReference type="EMBL" id="VFU58631.1"/>
    </source>
</evidence>
<dbReference type="AlphaFoldDB" id="A0A6N2N1L8"/>
<feature type="transmembrane region" description="Helical" evidence="2">
    <location>
        <begin position="258"/>
        <end position="277"/>
    </location>
</feature>
<accession>A0A6N2N1L8</accession>
<dbReference type="PANTHER" id="PTHR46158">
    <property type="entry name" value="OS02G0165000 PROTEIN"/>
    <property type="match status" value="1"/>
</dbReference>
<feature type="compositionally biased region" description="Polar residues" evidence="1">
    <location>
        <begin position="25"/>
        <end position="35"/>
    </location>
</feature>
<sequence length="326" mass="35147">MQATQAVLNNGVADGSSAEADSKNVEPSNEVSNPGPSGRHSDLSLQIPPRPIGFGTSHSGKGLLHSQNSYKGSSPGGLLRALSLKKRAAAPDGERSSLLAADHKTAPDSPIMDNFKSAFSWERCTSLPVTPASNLSPYVSMPASARMPGESHKIKKGAAHPVVSRSLSVPGRNVVIVRSVSFSTHNEHVPTDPSNDVAVIKDFVVLVLISTICYFFFLEQLLIHDMKTRAIIVAAPFALTLGLLSSIFAVILAIREYIWTYAALEFALVAITVHLFYSWLHVKAIYAILLSSVLGFGIAMTLNSLYIHYFAWRAQVGQNHQNSNSV</sequence>
<proteinExistence type="predicted"/>
<keyword evidence="2" id="KW-0472">Membrane</keyword>
<keyword evidence="2" id="KW-0812">Transmembrane</keyword>
<dbReference type="EMBL" id="CAADRP010001996">
    <property type="protein sequence ID" value="VFU58631.1"/>
    <property type="molecule type" value="Genomic_DNA"/>
</dbReference>
<keyword evidence="2" id="KW-1133">Transmembrane helix</keyword>
<evidence type="ECO:0000256" key="1">
    <source>
        <dbReference type="SAM" id="MobiDB-lite"/>
    </source>
</evidence>
<feature type="transmembrane region" description="Helical" evidence="2">
    <location>
        <begin position="198"/>
        <end position="218"/>
    </location>
</feature>
<organism evidence="3">
    <name type="scientific">Salix viminalis</name>
    <name type="common">Common osier</name>
    <name type="synonym">Basket willow</name>
    <dbReference type="NCBI Taxonomy" id="40686"/>
    <lineage>
        <taxon>Eukaryota</taxon>
        <taxon>Viridiplantae</taxon>
        <taxon>Streptophyta</taxon>
        <taxon>Embryophyta</taxon>
        <taxon>Tracheophyta</taxon>
        <taxon>Spermatophyta</taxon>
        <taxon>Magnoliopsida</taxon>
        <taxon>eudicotyledons</taxon>
        <taxon>Gunneridae</taxon>
        <taxon>Pentapetalae</taxon>
        <taxon>rosids</taxon>
        <taxon>fabids</taxon>
        <taxon>Malpighiales</taxon>
        <taxon>Salicaceae</taxon>
        <taxon>Saliceae</taxon>
        <taxon>Salix</taxon>
    </lineage>
</organism>
<feature type="transmembrane region" description="Helical" evidence="2">
    <location>
        <begin position="230"/>
        <end position="252"/>
    </location>
</feature>
<name>A0A6N2N1L8_SALVM</name>
<feature type="region of interest" description="Disordered" evidence="1">
    <location>
        <begin position="1"/>
        <end position="74"/>
    </location>
</feature>
<evidence type="ECO:0000256" key="2">
    <source>
        <dbReference type="SAM" id="Phobius"/>
    </source>
</evidence>
<feature type="transmembrane region" description="Helical" evidence="2">
    <location>
        <begin position="284"/>
        <end position="307"/>
    </location>
</feature>
<dbReference type="PANTHER" id="PTHR46158:SF11">
    <property type="entry name" value="ZINC FINGER PROTEIN"/>
    <property type="match status" value="1"/>
</dbReference>
<reference evidence="3" key="1">
    <citation type="submission" date="2019-03" db="EMBL/GenBank/DDBJ databases">
        <authorList>
            <person name="Mank J."/>
            <person name="Almeida P."/>
        </authorList>
    </citation>
    <scope>NUCLEOTIDE SEQUENCE</scope>
    <source>
        <strain evidence="3">78183</strain>
    </source>
</reference>
<gene>
    <name evidence="3" type="ORF">SVIM_LOCUS428952</name>
</gene>
<protein>
    <submittedName>
        <fullName evidence="3">Uncharacterized protein</fullName>
    </submittedName>
</protein>